<keyword evidence="1" id="KW-1133">Transmembrane helix</keyword>
<keyword evidence="3" id="KW-1185">Reference proteome</keyword>
<name>A0ABU8F321_9BACI</name>
<evidence type="ECO:0000313" key="2">
    <source>
        <dbReference type="EMBL" id="MEI4768670.1"/>
    </source>
</evidence>
<keyword evidence="1" id="KW-0812">Transmembrane</keyword>
<gene>
    <name evidence="2" type="ORF">WAX74_03230</name>
</gene>
<keyword evidence="1" id="KW-0472">Membrane</keyword>
<sequence>MLGKLKEEDFEVLRGPLESGRQSPGSLGFALILCIILQPLLFALEYFVAADATIFPYKDEILRIHFFG</sequence>
<evidence type="ECO:0000256" key="1">
    <source>
        <dbReference type="SAM" id="Phobius"/>
    </source>
</evidence>
<dbReference type="EMBL" id="JBAWSY010000002">
    <property type="protein sequence ID" value="MEI4768670.1"/>
    <property type="molecule type" value="Genomic_DNA"/>
</dbReference>
<protein>
    <submittedName>
        <fullName evidence="2">Uncharacterized protein</fullName>
    </submittedName>
</protein>
<comment type="caution">
    <text evidence="2">The sequence shown here is derived from an EMBL/GenBank/DDBJ whole genome shotgun (WGS) entry which is preliminary data.</text>
</comment>
<dbReference type="RefSeq" id="WP_336496228.1">
    <property type="nucleotide sequence ID" value="NZ_JBAWSY010000002.1"/>
</dbReference>
<organism evidence="2 3">
    <name type="scientific">Psychrobacillus mangrovi</name>
    <dbReference type="NCBI Taxonomy" id="3117745"/>
    <lineage>
        <taxon>Bacteria</taxon>
        <taxon>Bacillati</taxon>
        <taxon>Bacillota</taxon>
        <taxon>Bacilli</taxon>
        <taxon>Bacillales</taxon>
        <taxon>Bacillaceae</taxon>
        <taxon>Psychrobacillus</taxon>
    </lineage>
</organism>
<accession>A0ABU8F321</accession>
<dbReference type="Proteomes" id="UP001364890">
    <property type="component" value="Unassembled WGS sequence"/>
</dbReference>
<proteinExistence type="predicted"/>
<feature type="transmembrane region" description="Helical" evidence="1">
    <location>
        <begin position="27"/>
        <end position="48"/>
    </location>
</feature>
<evidence type="ECO:0000313" key="3">
    <source>
        <dbReference type="Proteomes" id="UP001364890"/>
    </source>
</evidence>
<reference evidence="2 3" key="1">
    <citation type="submission" date="2024-01" db="EMBL/GenBank/DDBJ databases">
        <title>Seven novel Bacillus-like species.</title>
        <authorList>
            <person name="Liu G."/>
        </authorList>
    </citation>
    <scope>NUCLEOTIDE SEQUENCE [LARGE SCALE GENOMIC DNA]</scope>
    <source>
        <strain evidence="2 3">FJAT-51614</strain>
    </source>
</reference>